<reference evidence="2 3" key="1">
    <citation type="submission" date="2021-01" db="EMBL/GenBank/DDBJ databases">
        <title>Genomic Encyclopedia of Type Strains, Phase IV (KMG-IV): sequencing the most valuable type-strain genomes for metagenomic binning, comparative biology and taxonomic classification.</title>
        <authorList>
            <person name="Goeker M."/>
        </authorList>
    </citation>
    <scope>NUCLEOTIDE SEQUENCE [LARGE SCALE GENOMIC DNA]</scope>
    <source>
        <strain evidence="2 3">DSM 23711</strain>
    </source>
</reference>
<evidence type="ECO:0000313" key="3">
    <source>
        <dbReference type="Proteomes" id="UP001296943"/>
    </source>
</evidence>
<feature type="coiled-coil region" evidence="1">
    <location>
        <begin position="1"/>
        <end position="47"/>
    </location>
</feature>
<dbReference type="EMBL" id="JAFBDR010000005">
    <property type="protein sequence ID" value="MBM7570834.1"/>
    <property type="molecule type" value="Genomic_DNA"/>
</dbReference>
<evidence type="ECO:0000313" key="2">
    <source>
        <dbReference type="EMBL" id="MBM7570834.1"/>
    </source>
</evidence>
<keyword evidence="3" id="KW-1185">Reference proteome</keyword>
<dbReference type="PANTHER" id="PTHR38433:SF1">
    <property type="entry name" value="DUF1641 DOMAIN-CONTAINING PROTEIN"/>
    <property type="match status" value="1"/>
</dbReference>
<accession>A0ABS2MY66</accession>
<keyword evidence="1" id="KW-0175">Coiled coil</keyword>
<dbReference type="InterPro" id="IPR012440">
    <property type="entry name" value="DUF1641"/>
</dbReference>
<name>A0ABS2MY66_9BACI</name>
<dbReference type="RefSeq" id="WP_204498245.1">
    <property type="nucleotide sequence ID" value="NZ_JAFBDR010000005.1"/>
</dbReference>
<gene>
    <name evidence="2" type="ORF">JOC48_001312</name>
</gene>
<sequence>MARAITQIERKQSSVEEERSEDLGAILKQIADNREAIEDSLTILEELHKSGVLDMVKGFLRTKEKVGVIAVEQLNQPSMHQLIRNMFNSIELLSSMDPDRLNAIFGGLNKGLEKASEGTEENNQIGAFGMLKAMRDPNVKTSLSTMVHFLEGMGEGLKNDKVH</sequence>
<dbReference type="Proteomes" id="UP001296943">
    <property type="component" value="Unassembled WGS sequence"/>
</dbReference>
<proteinExistence type="predicted"/>
<protein>
    <submittedName>
        <fullName evidence="2">Uncharacterized protein YjgD (DUF1641 family)</fullName>
    </submittedName>
</protein>
<dbReference type="PANTHER" id="PTHR38433">
    <property type="match status" value="1"/>
</dbReference>
<organism evidence="2 3">
    <name type="scientific">Aquibacillus albus</name>
    <dbReference type="NCBI Taxonomy" id="1168171"/>
    <lineage>
        <taxon>Bacteria</taxon>
        <taxon>Bacillati</taxon>
        <taxon>Bacillota</taxon>
        <taxon>Bacilli</taxon>
        <taxon>Bacillales</taxon>
        <taxon>Bacillaceae</taxon>
        <taxon>Aquibacillus</taxon>
    </lineage>
</organism>
<dbReference type="Pfam" id="PF07849">
    <property type="entry name" value="DUF1641"/>
    <property type="match status" value="1"/>
</dbReference>
<comment type="caution">
    <text evidence="2">The sequence shown here is derived from an EMBL/GenBank/DDBJ whole genome shotgun (WGS) entry which is preliminary data.</text>
</comment>
<evidence type="ECO:0000256" key="1">
    <source>
        <dbReference type="SAM" id="Coils"/>
    </source>
</evidence>